<dbReference type="PROSITE" id="PS50262">
    <property type="entry name" value="G_PROTEIN_RECEP_F1_2"/>
    <property type="match status" value="1"/>
</dbReference>
<keyword evidence="8" id="KW-0675">Receptor</keyword>
<keyword evidence="2" id="KW-1003">Cell membrane</keyword>
<dbReference type="FunFam" id="1.20.1070.10:FF:000109">
    <property type="entry name" value="Leukotriene B4 receptor"/>
    <property type="match status" value="1"/>
</dbReference>
<dbReference type="PANTHER" id="PTHR24225:SF72">
    <property type="entry name" value="G-PROTEIN COUPLED RECEPTORS FAMILY 1 PROFILE DOMAIN-CONTAINING PROTEIN-RELATED"/>
    <property type="match status" value="1"/>
</dbReference>
<evidence type="ECO:0000256" key="3">
    <source>
        <dbReference type="ARBA" id="ARBA00022553"/>
    </source>
</evidence>
<dbReference type="GO" id="GO:0007200">
    <property type="term" value="P:phospholipase C-activating G protein-coupled receptor signaling pathway"/>
    <property type="evidence" value="ECO:0007669"/>
    <property type="project" value="TreeGrafter"/>
</dbReference>
<feature type="transmembrane region" description="Helical" evidence="13">
    <location>
        <begin position="285"/>
        <end position="307"/>
    </location>
</feature>
<sequence>MDGPSEQVKVVGINMTASPPAVLNMTASPPAVLNMTASPPAVLNMTASPPAVINMTASPPAVLNMTASPPAVLNMTASPPAVLNMTASPPAVRPSFPIAGVMKNRTGFFHSNSLQARTMTSPRSNLTTPHLMWLPSHSLNASLSPGGVSLTTSHVVPNGTSIVSNSVATALGAVILSLVFMLGLPGNLFIVWSVLARARKRSVTTLLILNLAYADGSLMALTPFFLVYLVMRSWVFGDTLCKILFYLCLANMYASIMLITLMSLHRLVAVVWPRRVRGASAARRVALRAVAVVWVLVLVAAVPALLFREQRVGQAANNQVCDSYHETKAQVVLHYTSELLLGFIIPYPVIVGSYICILRRIRQTKFQRRVRSEKLILAIVVTFCVFWLPYHIINMVQVAAALCPKNSESKRILDKVWQTCRAVTAALAFISSCANPVLYVFAGKSYIRRDGLAFMARLFEGTTLDSVGTRKSRQHSRRDSRERDAKGVMLKDRDMDPDPDRDQDGEEDRDGDDSSYTAHSSSNQLSSNCINKNGQTQK</sequence>
<evidence type="ECO:0000256" key="12">
    <source>
        <dbReference type="SAM" id="MobiDB-lite"/>
    </source>
</evidence>
<dbReference type="InterPro" id="IPR003981">
    <property type="entry name" value="Leukotriene_B4_rcpt"/>
</dbReference>
<feature type="transmembrane region" description="Helical" evidence="13">
    <location>
        <begin position="339"/>
        <end position="357"/>
    </location>
</feature>
<dbReference type="GO" id="GO:0005886">
    <property type="term" value="C:plasma membrane"/>
    <property type="evidence" value="ECO:0007669"/>
    <property type="project" value="UniProtKB-SubCell"/>
</dbReference>
<dbReference type="Pfam" id="PF00001">
    <property type="entry name" value="7tm_1"/>
    <property type="match status" value="1"/>
</dbReference>
<keyword evidence="6" id="KW-0297">G-protein coupled receptor</keyword>
<dbReference type="Gene3D" id="1.20.1070.10">
    <property type="entry name" value="Rhodopsin 7-helix transmembrane proteins"/>
    <property type="match status" value="1"/>
</dbReference>
<evidence type="ECO:0000313" key="16">
    <source>
        <dbReference type="Proteomes" id="UP001148018"/>
    </source>
</evidence>
<feature type="transmembrane region" description="Helical" evidence="13">
    <location>
        <begin position="243"/>
        <end position="264"/>
    </location>
</feature>
<dbReference type="Proteomes" id="UP001148018">
    <property type="component" value="Unassembled WGS sequence"/>
</dbReference>
<feature type="domain" description="G-protein coupled receptors family 1 profile" evidence="14">
    <location>
        <begin position="186"/>
        <end position="439"/>
    </location>
</feature>
<comment type="similarity">
    <text evidence="11">Belongs to the chemokine-like receptor (CMKLR) family.</text>
</comment>
<organism evidence="15 16">
    <name type="scientific">Muraenolepis orangiensis</name>
    <name type="common">Patagonian moray cod</name>
    <dbReference type="NCBI Taxonomy" id="630683"/>
    <lineage>
        <taxon>Eukaryota</taxon>
        <taxon>Metazoa</taxon>
        <taxon>Chordata</taxon>
        <taxon>Craniata</taxon>
        <taxon>Vertebrata</taxon>
        <taxon>Euteleostomi</taxon>
        <taxon>Actinopterygii</taxon>
        <taxon>Neopterygii</taxon>
        <taxon>Teleostei</taxon>
        <taxon>Neoteleostei</taxon>
        <taxon>Acanthomorphata</taxon>
        <taxon>Zeiogadaria</taxon>
        <taxon>Gadariae</taxon>
        <taxon>Gadiformes</taxon>
        <taxon>Muraenolepidoidei</taxon>
        <taxon>Muraenolepididae</taxon>
        <taxon>Muraenolepis</taxon>
    </lineage>
</organism>
<evidence type="ECO:0000256" key="10">
    <source>
        <dbReference type="ARBA" id="ARBA00023224"/>
    </source>
</evidence>
<dbReference type="AlphaFoldDB" id="A0A9Q0DAF7"/>
<evidence type="ECO:0000256" key="7">
    <source>
        <dbReference type="ARBA" id="ARBA00023136"/>
    </source>
</evidence>
<dbReference type="InterPro" id="IPR017452">
    <property type="entry name" value="GPCR_Rhodpsn_7TM"/>
</dbReference>
<evidence type="ECO:0000256" key="5">
    <source>
        <dbReference type="ARBA" id="ARBA00022989"/>
    </source>
</evidence>
<comment type="subcellular location">
    <subcellularLocation>
        <location evidence="1">Cell membrane</location>
        <topology evidence="1">Multi-pass membrane protein</topology>
    </subcellularLocation>
</comment>
<reference evidence="15" key="1">
    <citation type="submission" date="2022-07" db="EMBL/GenBank/DDBJ databases">
        <title>Chromosome-level genome of Muraenolepis orangiensis.</title>
        <authorList>
            <person name="Kim J."/>
        </authorList>
    </citation>
    <scope>NUCLEOTIDE SEQUENCE</scope>
    <source>
        <strain evidence="15">KU_S4_2022</strain>
        <tissue evidence="15">Muscle</tissue>
    </source>
</reference>
<keyword evidence="7 13" id="KW-0472">Membrane</keyword>
<feature type="transmembrane region" description="Helical" evidence="13">
    <location>
        <begin position="377"/>
        <end position="402"/>
    </location>
</feature>
<dbReference type="InterPro" id="IPR000826">
    <property type="entry name" value="Formyl_rcpt-rel"/>
</dbReference>
<dbReference type="GO" id="GO:0004974">
    <property type="term" value="F:leukotriene receptor activity"/>
    <property type="evidence" value="ECO:0007669"/>
    <property type="project" value="InterPro"/>
</dbReference>
<gene>
    <name evidence="15" type="ORF">NHX12_013686</name>
</gene>
<evidence type="ECO:0000256" key="1">
    <source>
        <dbReference type="ARBA" id="ARBA00004651"/>
    </source>
</evidence>
<accession>A0A9Q0DAF7</accession>
<feature type="transmembrane region" description="Helical" evidence="13">
    <location>
        <begin position="170"/>
        <end position="195"/>
    </location>
</feature>
<feature type="compositionally biased region" description="Acidic residues" evidence="12">
    <location>
        <begin position="503"/>
        <end position="513"/>
    </location>
</feature>
<name>A0A9Q0DAF7_9TELE</name>
<evidence type="ECO:0000256" key="6">
    <source>
        <dbReference type="ARBA" id="ARBA00023040"/>
    </source>
</evidence>
<evidence type="ECO:0000256" key="4">
    <source>
        <dbReference type="ARBA" id="ARBA00022692"/>
    </source>
</evidence>
<evidence type="ECO:0000256" key="2">
    <source>
        <dbReference type="ARBA" id="ARBA00022475"/>
    </source>
</evidence>
<evidence type="ECO:0000256" key="13">
    <source>
        <dbReference type="SAM" id="Phobius"/>
    </source>
</evidence>
<keyword evidence="5 13" id="KW-1133">Transmembrane helix</keyword>
<feature type="transmembrane region" description="Helical" evidence="13">
    <location>
        <begin position="422"/>
        <end position="442"/>
    </location>
</feature>
<protein>
    <recommendedName>
        <fullName evidence="14">G-protein coupled receptors family 1 profile domain-containing protein</fullName>
    </recommendedName>
</protein>
<dbReference type="PANTHER" id="PTHR24225">
    <property type="entry name" value="CHEMOTACTIC RECEPTOR"/>
    <property type="match status" value="1"/>
</dbReference>
<dbReference type="GO" id="GO:0007204">
    <property type="term" value="P:positive regulation of cytosolic calcium ion concentration"/>
    <property type="evidence" value="ECO:0007669"/>
    <property type="project" value="TreeGrafter"/>
</dbReference>
<evidence type="ECO:0000259" key="14">
    <source>
        <dbReference type="PROSITE" id="PS50262"/>
    </source>
</evidence>
<dbReference type="EMBL" id="JANIIK010000118">
    <property type="protein sequence ID" value="KAJ3584963.1"/>
    <property type="molecule type" value="Genomic_DNA"/>
</dbReference>
<dbReference type="SUPFAM" id="SSF81321">
    <property type="entry name" value="Family A G protein-coupled receptor-like"/>
    <property type="match status" value="1"/>
</dbReference>
<dbReference type="InterPro" id="IPR000276">
    <property type="entry name" value="GPCR_Rhodpsn"/>
</dbReference>
<keyword evidence="10" id="KW-0807">Transducer</keyword>
<evidence type="ECO:0000256" key="9">
    <source>
        <dbReference type="ARBA" id="ARBA00023180"/>
    </source>
</evidence>
<keyword evidence="3" id="KW-0597">Phosphoprotein</keyword>
<feature type="compositionally biased region" description="Basic and acidic residues" evidence="12">
    <location>
        <begin position="477"/>
        <end position="502"/>
    </location>
</feature>
<feature type="compositionally biased region" description="Polar residues" evidence="12">
    <location>
        <begin position="514"/>
        <end position="538"/>
    </location>
</feature>
<dbReference type="PRINTS" id="PR00237">
    <property type="entry name" value="GPCRRHODOPSN"/>
</dbReference>
<keyword evidence="9" id="KW-0325">Glycoprotein</keyword>
<dbReference type="GO" id="GO:0004875">
    <property type="term" value="F:complement receptor activity"/>
    <property type="evidence" value="ECO:0007669"/>
    <property type="project" value="TreeGrafter"/>
</dbReference>
<comment type="caution">
    <text evidence="15">The sequence shown here is derived from an EMBL/GenBank/DDBJ whole genome shotgun (WGS) entry which is preliminary data.</text>
</comment>
<feature type="region of interest" description="Disordered" evidence="12">
    <location>
        <begin position="469"/>
        <end position="538"/>
    </location>
</feature>
<keyword evidence="16" id="KW-1185">Reference proteome</keyword>
<feature type="transmembrane region" description="Helical" evidence="13">
    <location>
        <begin position="207"/>
        <end position="231"/>
    </location>
</feature>
<evidence type="ECO:0000313" key="15">
    <source>
        <dbReference type="EMBL" id="KAJ3584963.1"/>
    </source>
</evidence>
<dbReference type="OrthoDB" id="5980579at2759"/>
<dbReference type="GO" id="GO:0006954">
    <property type="term" value="P:inflammatory response"/>
    <property type="evidence" value="ECO:0007669"/>
    <property type="project" value="TreeGrafter"/>
</dbReference>
<dbReference type="PRINTS" id="PR01476">
    <property type="entry name" value="LTBRECEPTOR"/>
</dbReference>
<proteinExistence type="inferred from homology"/>
<evidence type="ECO:0000256" key="11">
    <source>
        <dbReference type="ARBA" id="ARBA00025736"/>
    </source>
</evidence>
<evidence type="ECO:0000256" key="8">
    <source>
        <dbReference type="ARBA" id="ARBA00023170"/>
    </source>
</evidence>
<keyword evidence="4 13" id="KW-0812">Transmembrane</keyword>